<feature type="transmembrane region" description="Helical" evidence="2">
    <location>
        <begin position="57"/>
        <end position="78"/>
    </location>
</feature>
<comment type="catalytic activity">
    <reaction evidence="2">
        <text>a quinone + NADH + 5 H(+)(in) = a quinol + NAD(+) + 4 H(+)(out)</text>
        <dbReference type="Rhea" id="RHEA:57888"/>
        <dbReference type="ChEBI" id="CHEBI:15378"/>
        <dbReference type="ChEBI" id="CHEBI:24646"/>
        <dbReference type="ChEBI" id="CHEBI:57540"/>
        <dbReference type="ChEBI" id="CHEBI:57945"/>
        <dbReference type="ChEBI" id="CHEBI:132124"/>
    </reaction>
</comment>
<feature type="transmembrane region" description="Helical" evidence="2">
    <location>
        <begin position="90"/>
        <end position="110"/>
    </location>
</feature>
<dbReference type="GO" id="GO:0005886">
    <property type="term" value="C:plasma membrane"/>
    <property type="evidence" value="ECO:0007669"/>
    <property type="project" value="UniProtKB-SubCell"/>
</dbReference>
<evidence type="ECO:0000256" key="2">
    <source>
        <dbReference type="RuleBase" id="RU004429"/>
    </source>
</evidence>
<dbReference type="PANTHER" id="PTHR33269">
    <property type="entry name" value="NADH-UBIQUINONE OXIDOREDUCTASE CHAIN 6"/>
    <property type="match status" value="1"/>
</dbReference>
<reference evidence="3 4" key="1">
    <citation type="journal article" date="2016" name="Nat. Commun.">
        <title>Thousands of microbial genomes shed light on interconnected biogeochemical processes in an aquifer system.</title>
        <authorList>
            <person name="Anantharaman K."/>
            <person name="Brown C.T."/>
            <person name="Hug L.A."/>
            <person name="Sharon I."/>
            <person name="Castelle C.J."/>
            <person name="Probst A.J."/>
            <person name="Thomas B.C."/>
            <person name="Singh A."/>
            <person name="Wilkins M.J."/>
            <person name="Karaoz U."/>
            <person name="Brodie E.L."/>
            <person name="Williams K.H."/>
            <person name="Hubbard S.S."/>
            <person name="Banfield J.F."/>
        </authorList>
    </citation>
    <scope>NUCLEOTIDE SEQUENCE [LARGE SCALE GENOMIC DNA]</scope>
    <source>
        <strain evidence="4">RIFCSPLOWO2_12_FULL_64_10</strain>
    </source>
</reference>
<evidence type="ECO:0000313" key="4">
    <source>
        <dbReference type="Proteomes" id="UP000178606"/>
    </source>
</evidence>
<evidence type="ECO:0000313" key="3">
    <source>
        <dbReference type="EMBL" id="OGG44364.1"/>
    </source>
</evidence>
<evidence type="ECO:0000256" key="1">
    <source>
        <dbReference type="ARBA" id="ARBA00005698"/>
    </source>
</evidence>
<comment type="similarity">
    <text evidence="1 2">Belongs to the complex I subunit 6 family.</text>
</comment>
<protein>
    <recommendedName>
        <fullName evidence="2">NADH-quinone oxidoreductase subunit J</fullName>
        <ecNumber evidence="2">7.1.1.-</ecNumber>
    </recommendedName>
</protein>
<keyword evidence="2" id="KW-1133">Transmembrane helix</keyword>
<keyword evidence="2" id="KW-0520">NAD</keyword>
<feature type="transmembrane region" description="Helical" evidence="2">
    <location>
        <begin position="142"/>
        <end position="164"/>
    </location>
</feature>
<dbReference type="Proteomes" id="UP000178606">
    <property type="component" value="Unassembled WGS sequence"/>
</dbReference>
<dbReference type="InterPro" id="IPR042106">
    <property type="entry name" value="Nuo/plastoQ_OxRdtase_6_NuoJ"/>
</dbReference>
<keyword evidence="2" id="KW-0472">Membrane</keyword>
<dbReference type="PANTHER" id="PTHR33269:SF17">
    <property type="entry name" value="NADH-UBIQUINONE OXIDOREDUCTASE CHAIN 6"/>
    <property type="match status" value="1"/>
</dbReference>
<dbReference type="Pfam" id="PF00499">
    <property type="entry name" value="Oxidored_q3"/>
    <property type="match status" value="1"/>
</dbReference>
<gene>
    <name evidence="3" type="ORF">A3F84_00990</name>
</gene>
<dbReference type="InterPro" id="IPR001457">
    <property type="entry name" value="NADH_UbQ/plastoQ_OxRdtase_su6"/>
</dbReference>
<sequence>MATALFYIFAVVAVVSAVKVVLFRNPVYSALSLVMTFFCLAGLFVLLDAYFLSAVMVIVYAGAIMILFLFVIMLLNLGRKEMMDAAVGRFRWLFVLILLGVLLAQVGFVARQAWFSGPGPSTNTALQARNTEYIGELLFTEYLFPFEVASVILTVALVGVVVLVKQEKRRLPEGDQASASD</sequence>
<accession>A0A1F6C5B9</accession>
<comment type="caution">
    <text evidence="3">The sequence shown here is derived from an EMBL/GenBank/DDBJ whole genome shotgun (WGS) entry which is preliminary data.</text>
</comment>
<dbReference type="EC" id="7.1.1.-" evidence="2"/>
<proteinExistence type="inferred from homology"/>
<keyword evidence="2" id="KW-0812">Transmembrane</keyword>
<dbReference type="EMBL" id="MFKF01000405">
    <property type="protein sequence ID" value="OGG44364.1"/>
    <property type="molecule type" value="Genomic_DNA"/>
</dbReference>
<dbReference type="GO" id="GO:0008137">
    <property type="term" value="F:NADH dehydrogenase (ubiquinone) activity"/>
    <property type="evidence" value="ECO:0007669"/>
    <property type="project" value="UniProtKB-UniRule"/>
</dbReference>
<dbReference type="AlphaFoldDB" id="A0A1F6C5B9"/>
<name>A0A1F6C5B9_HANXR</name>
<comment type="subcellular location">
    <subcellularLocation>
        <location evidence="2">Cell membrane</location>
        <topology evidence="2">Multi-pass membrane protein</topology>
    </subcellularLocation>
</comment>
<keyword evidence="2" id="KW-1003">Cell membrane</keyword>
<dbReference type="Gene3D" id="1.20.120.1200">
    <property type="entry name" value="NADH-ubiquinone/plastoquinone oxidoreductase chain 6, subunit NuoJ"/>
    <property type="match status" value="1"/>
</dbReference>
<organism evidence="3 4">
    <name type="scientific">Handelsmanbacteria sp. (strain RIFCSPLOWO2_12_FULL_64_10)</name>
    <dbReference type="NCBI Taxonomy" id="1817868"/>
    <lineage>
        <taxon>Bacteria</taxon>
        <taxon>Candidatus Handelsmaniibacteriota</taxon>
    </lineage>
</organism>
<dbReference type="GO" id="GO:0048038">
    <property type="term" value="F:quinone binding"/>
    <property type="evidence" value="ECO:0007669"/>
    <property type="project" value="UniProtKB-UniRule"/>
</dbReference>
<comment type="function">
    <text evidence="2">NDH-1 shuttles electrons from NADH, via FMN and iron-sulfur (Fe-S) centers, to quinones in the respiratory chain. Couples the redox reaction to proton translocation (for every two electrons transferred, four hydrogen ions are translocated across the cytoplasmic membrane), and thus conserves the redox energy in a proton gradient.</text>
</comment>
<feature type="transmembrane region" description="Helical" evidence="2">
    <location>
        <begin position="6"/>
        <end position="23"/>
    </location>
</feature>
<feature type="transmembrane region" description="Helical" evidence="2">
    <location>
        <begin position="30"/>
        <end position="51"/>
    </location>
</feature>
<keyword evidence="2" id="KW-0874">Quinone</keyword>